<dbReference type="Proteomes" id="UP000320481">
    <property type="component" value="Unassembled WGS sequence"/>
</dbReference>
<dbReference type="AlphaFoldDB" id="A0A5C6J572"/>
<keyword evidence="2" id="KW-1185">Reference proteome</keyword>
<proteinExistence type="predicted"/>
<protein>
    <submittedName>
        <fullName evidence="1">Uncharacterized protein</fullName>
    </submittedName>
</protein>
<dbReference type="RefSeq" id="WP_146467607.1">
    <property type="nucleotide sequence ID" value="NZ_VOGW01000160.1"/>
</dbReference>
<sequence length="263" mass="28619">MLITAQAQQGRDRERARELMAMTYQGAVMVLNKVGETDLAWIAADRGLSAAQQSDNMAVTGSLFRSVAHCLLSNGRFEAAVQLVGDAADYLRPALRNADAEFLSIYGTLPRRLAAMGSLRTNLPVAVQTVSMAKSEHRATFKEITDSLDPGSTHEVWLSAVNTGVIDGWAGGTWHLTGKKLDVRVARRLAISADLMVLGRGGSTQLEDVPAEQRAAVWEKASRRYEGPGGKVEGPEWPEEPLYCAFKFVSEDGRNLLLLDESC</sequence>
<gene>
    <name evidence="1" type="ORF">FRZ03_26275</name>
</gene>
<name>A0A5C6J572_9ACTN</name>
<accession>A0A5C6J572</accession>
<reference evidence="1" key="1">
    <citation type="journal article" date="2019" name="Microbiol. Resour. Announc.">
        <title>Draft Genomic Sequences of Streptomyces misionensis and Streptomyces albidoflavus, bacteria applied for phytopathogen biocontrol.</title>
        <authorList>
            <person name="Pylro V."/>
            <person name="Dias A."/>
            <person name="Andreote F."/>
            <person name="Varani A."/>
            <person name="Andreote C."/>
            <person name="Bernardo E."/>
            <person name="Martins T."/>
        </authorList>
    </citation>
    <scope>NUCLEOTIDE SEQUENCE [LARGE SCALE GENOMIC DNA]</scope>
    <source>
        <strain evidence="1">66</strain>
    </source>
</reference>
<organism evidence="1 2">
    <name type="scientific">Streptomyces misionensis</name>
    <dbReference type="NCBI Taxonomy" id="67331"/>
    <lineage>
        <taxon>Bacteria</taxon>
        <taxon>Bacillati</taxon>
        <taxon>Actinomycetota</taxon>
        <taxon>Actinomycetes</taxon>
        <taxon>Kitasatosporales</taxon>
        <taxon>Streptomycetaceae</taxon>
        <taxon>Streptomyces</taxon>
    </lineage>
</organism>
<comment type="caution">
    <text evidence="1">The sequence shown here is derived from an EMBL/GenBank/DDBJ whole genome shotgun (WGS) entry which is preliminary data.</text>
</comment>
<dbReference type="EMBL" id="VOGW01000160">
    <property type="protein sequence ID" value="TWV35843.1"/>
    <property type="molecule type" value="Genomic_DNA"/>
</dbReference>
<evidence type="ECO:0000313" key="2">
    <source>
        <dbReference type="Proteomes" id="UP000320481"/>
    </source>
</evidence>
<evidence type="ECO:0000313" key="1">
    <source>
        <dbReference type="EMBL" id="TWV35843.1"/>
    </source>
</evidence>